<keyword evidence="8" id="KW-1185">Reference proteome</keyword>
<dbReference type="Pfam" id="PF00412">
    <property type="entry name" value="LIM"/>
    <property type="match status" value="2"/>
</dbReference>
<proteinExistence type="predicted"/>
<evidence type="ECO:0000313" key="9">
    <source>
        <dbReference type="WBParaSite" id="TTAC_0000607601-mRNA-1"/>
    </source>
</evidence>
<dbReference type="SMART" id="SM00132">
    <property type="entry name" value="LIM"/>
    <property type="match status" value="2"/>
</dbReference>
<dbReference type="GO" id="GO:0046872">
    <property type="term" value="F:metal ion binding"/>
    <property type="evidence" value="ECO:0007669"/>
    <property type="project" value="UniProtKB-KW"/>
</dbReference>
<organism evidence="9">
    <name type="scientific">Hydatigena taeniaeformis</name>
    <name type="common">Feline tapeworm</name>
    <name type="synonym">Taenia taeniaeformis</name>
    <dbReference type="NCBI Taxonomy" id="6205"/>
    <lineage>
        <taxon>Eukaryota</taxon>
        <taxon>Metazoa</taxon>
        <taxon>Spiralia</taxon>
        <taxon>Lophotrochozoa</taxon>
        <taxon>Platyhelminthes</taxon>
        <taxon>Cestoda</taxon>
        <taxon>Eucestoda</taxon>
        <taxon>Cyclophyllidea</taxon>
        <taxon>Taeniidae</taxon>
        <taxon>Hydatigera</taxon>
    </lineage>
</organism>
<evidence type="ECO:0000256" key="1">
    <source>
        <dbReference type="ARBA" id="ARBA00022723"/>
    </source>
</evidence>
<evidence type="ECO:0000313" key="8">
    <source>
        <dbReference type="Proteomes" id="UP000274429"/>
    </source>
</evidence>
<dbReference type="STRING" id="6205.A0A158RDU1"/>
<feature type="compositionally biased region" description="Low complexity" evidence="5">
    <location>
        <begin position="363"/>
        <end position="393"/>
    </location>
</feature>
<feature type="domain" description="LIM zinc-binding" evidence="6">
    <location>
        <begin position="81"/>
        <end position="141"/>
    </location>
</feature>
<feature type="domain" description="LIM zinc-binding" evidence="6">
    <location>
        <begin position="22"/>
        <end position="80"/>
    </location>
</feature>
<evidence type="ECO:0000256" key="5">
    <source>
        <dbReference type="SAM" id="MobiDB-lite"/>
    </source>
</evidence>
<dbReference type="OrthoDB" id="6263363at2759"/>
<evidence type="ECO:0000256" key="3">
    <source>
        <dbReference type="ARBA" id="ARBA00023038"/>
    </source>
</evidence>
<evidence type="ECO:0000259" key="6">
    <source>
        <dbReference type="PROSITE" id="PS50023"/>
    </source>
</evidence>
<feature type="compositionally biased region" description="Polar residues" evidence="5">
    <location>
        <begin position="205"/>
        <end position="219"/>
    </location>
</feature>
<dbReference type="PANTHER" id="PTHR24213">
    <property type="entry name" value="ACTIN-BINDING LIM PROTEIN"/>
    <property type="match status" value="1"/>
</dbReference>
<protein>
    <submittedName>
        <fullName evidence="9">LIM zinc-binding domain-containing protein</fullName>
    </submittedName>
</protein>
<dbReference type="GO" id="GO:0030032">
    <property type="term" value="P:lamellipodium assembly"/>
    <property type="evidence" value="ECO:0007669"/>
    <property type="project" value="TreeGrafter"/>
</dbReference>
<dbReference type="InterPro" id="IPR051618">
    <property type="entry name" value="Actin-binding_LIM"/>
</dbReference>
<dbReference type="AlphaFoldDB" id="A0A158RDU1"/>
<feature type="region of interest" description="Disordered" evidence="5">
    <location>
        <begin position="453"/>
        <end position="515"/>
    </location>
</feature>
<reference evidence="7 8" key="2">
    <citation type="submission" date="2018-11" db="EMBL/GenBank/DDBJ databases">
        <authorList>
            <consortium name="Pathogen Informatics"/>
        </authorList>
    </citation>
    <scope>NUCLEOTIDE SEQUENCE [LARGE SCALE GENOMIC DNA]</scope>
</reference>
<feature type="region of interest" description="Disordered" evidence="5">
    <location>
        <begin position="153"/>
        <end position="219"/>
    </location>
</feature>
<dbReference type="Proteomes" id="UP000274429">
    <property type="component" value="Unassembled WGS sequence"/>
</dbReference>
<evidence type="ECO:0000313" key="7">
    <source>
        <dbReference type="EMBL" id="VDM30206.1"/>
    </source>
</evidence>
<feature type="region of interest" description="Disordered" evidence="5">
    <location>
        <begin position="363"/>
        <end position="425"/>
    </location>
</feature>
<dbReference type="InterPro" id="IPR001781">
    <property type="entry name" value="Znf_LIM"/>
</dbReference>
<gene>
    <name evidence="7" type="ORF">TTAC_LOCUS6061</name>
</gene>
<keyword evidence="1 4" id="KW-0479">Metal-binding</keyword>
<dbReference type="GO" id="GO:0051015">
    <property type="term" value="F:actin filament binding"/>
    <property type="evidence" value="ECO:0007669"/>
    <property type="project" value="TreeGrafter"/>
</dbReference>
<dbReference type="GO" id="GO:0005886">
    <property type="term" value="C:plasma membrane"/>
    <property type="evidence" value="ECO:0007669"/>
    <property type="project" value="TreeGrafter"/>
</dbReference>
<dbReference type="PANTHER" id="PTHR24213:SF17">
    <property type="entry name" value="DEMATIN"/>
    <property type="match status" value="1"/>
</dbReference>
<evidence type="ECO:0000256" key="2">
    <source>
        <dbReference type="ARBA" id="ARBA00022833"/>
    </source>
</evidence>
<dbReference type="Gene3D" id="2.10.110.10">
    <property type="entry name" value="Cysteine Rich Protein"/>
    <property type="match status" value="2"/>
</dbReference>
<dbReference type="PROSITE" id="PS50023">
    <property type="entry name" value="LIM_DOMAIN_2"/>
    <property type="match status" value="2"/>
</dbReference>
<keyword evidence="3 4" id="KW-0440">LIM domain</keyword>
<keyword evidence="2 4" id="KW-0862">Zinc</keyword>
<reference evidence="9" key="1">
    <citation type="submission" date="2016-04" db="UniProtKB">
        <authorList>
            <consortium name="WormBaseParasite"/>
        </authorList>
    </citation>
    <scope>IDENTIFICATION</scope>
</reference>
<evidence type="ECO:0000256" key="4">
    <source>
        <dbReference type="PROSITE-ProRule" id="PRU00125"/>
    </source>
</evidence>
<accession>A0A158RDU1</accession>
<feature type="compositionally biased region" description="Polar residues" evidence="5">
    <location>
        <begin position="405"/>
        <end position="423"/>
    </location>
</feature>
<dbReference type="PROSITE" id="PS00478">
    <property type="entry name" value="LIM_DOMAIN_1"/>
    <property type="match status" value="1"/>
</dbReference>
<sequence>MDGCPCALSIYVQFVLCPPGKVSCAICNKRCRGTVLKIEDHYIHKLCFKCHKCGKALDEKDFQFRDQCLYCPEDYRQEYSIKCAACGNPVEGEVVTALGSTFHTFCLRCFSCNRTISSGEKTMSFNKRFYCEKCVPPQIAREDSTGVEEVISNPPEKWISSSSPAPAPELSVEPQEKSLPKVKIPKSSSLPRRLGGLFRSKKSHSQTLQPIAPSTQMDDLNSKNVTLTNGADALTVNVAEVDMATVYLVAGFERHRSRQHSQSPTYSLYSGDETVLVKQQDVQTTPMENYSVIHSTSGTPAVPYSLDAALTTPSMVNTLSGDVSTLLFGSVKRICPPGVDYGHQYPVSYLRLAEQGYTAVTSSDLLSSTSPLSATTTPASIRRPPPSASASSTQRLSRRDMPSTHHAQTRTLPTSSADPTSRQVGGYMDHRYNAQVFGEVDGARPEKDRYTRYRQLSPAGNSMGRALSSGRSGGAPPNFIVRKSQTYSSYSTPNVNSRRAESMMRSPPRTGRSMSPEAALLVQAEARRLAAYPGAKIPDADSEPAIDRYDWPAPPSPAVVMIDRRESFLYFSNTFL</sequence>
<dbReference type="CDD" id="cd09327">
    <property type="entry name" value="LIM1_abLIM"/>
    <property type="match status" value="1"/>
</dbReference>
<dbReference type="SUPFAM" id="SSF57716">
    <property type="entry name" value="Glucocorticoid receptor-like (DNA-binding domain)"/>
    <property type="match status" value="1"/>
</dbReference>
<dbReference type="WBParaSite" id="TTAC_0000607601-mRNA-1">
    <property type="protein sequence ID" value="TTAC_0000607601-mRNA-1"/>
    <property type="gene ID" value="TTAC_0000607601"/>
</dbReference>
<dbReference type="EMBL" id="UYWX01020293">
    <property type="protein sequence ID" value="VDM30206.1"/>
    <property type="molecule type" value="Genomic_DNA"/>
</dbReference>
<name>A0A158RDU1_HYDTA</name>
<feature type="compositionally biased region" description="Polar residues" evidence="5">
    <location>
        <begin position="483"/>
        <end position="497"/>
    </location>
</feature>
<dbReference type="GO" id="GO:0015629">
    <property type="term" value="C:actin cytoskeleton"/>
    <property type="evidence" value="ECO:0007669"/>
    <property type="project" value="TreeGrafter"/>
</dbReference>
<dbReference type="GO" id="GO:0051017">
    <property type="term" value="P:actin filament bundle assembly"/>
    <property type="evidence" value="ECO:0007669"/>
    <property type="project" value="TreeGrafter"/>
</dbReference>